<keyword evidence="1" id="KW-1133">Transmembrane helix</keyword>
<reference evidence="2" key="1">
    <citation type="submission" date="2022-03" db="EMBL/GenBank/DDBJ databases">
        <title>A functionally conserved STORR gene fusion in Papaver species that diverged 16.8 million years ago.</title>
        <authorList>
            <person name="Catania T."/>
        </authorList>
    </citation>
    <scope>NUCLEOTIDE SEQUENCE</scope>
    <source>
        <strain evidence="2">S-191538</strain>
    </source>
</reference>
<dbReference type="EMBL" id="JAJJMA010109884">
    <property type="protein sequence ID" value="MCL7031214.1"/>
    <property type="molecule type" value="Genomic_DNA"/>
</dbReference>
<evidence type="ECO:0000313" key="3">
    <source>
        <dbReference type="Proteomes" id="UP001177140"/>
    </source>
</evidence>
<organism evidence="2 3">
    <name type="scientific">Papaver nudicaule</name>
    <name type="common">Iceland poppy</name>
    <dbReference type="NCBI Taxonomy" id="74823"/>
    <lineage>
        <taxon>Eukaryota</taxon>
        <taxon>Viridiplantae</taxon>
        <taxon>Streptophyta</taxon>
        <taxon>Embryophyta</taxon>
        <taxon>Tracheophyta</taxon>
        <taxon>Spermatophyta</taxon>
        <taxon>Magnoliopsida</taxon>
        <taxon>Ranunculales</taxon>
        <taxon>Papaveraceae</taxon>
        <taxon>Papaveroideae</taxon>
        <taxon>Papaver</taxon>
    </lineage>
</organism>
<proteinExistence type="predicted"/>
<keyword evidence="1" id="KW-0472">Membrane</keyword>
<sequence>MEFWLSSAGGKEQLSLGFDSGFVGPIGHCCNIALGRGVFGPIYGISFFRDIGFDIINGDQFINFRHLWLMYQLLYVNMFYLLNSAFVSWIEQQEDAPWKKHCTSFLTLEDELLGKKPIKEEC</sequence>
<keyword evidence="1" id="KW-0812">Transmembrane</keyword>
<protein>
    <submittedName>
        <fullName evidence="2">Uncharacterized protein</fullName>
    </submittedName>
</protein>
<keyword evidence="3" id="KW-1185">Reference proteome</keyword>
<accession>A0AA41S7Z2</accession>
<gene>
    <name evidence="2" type="ORF">MKW94_008009</name>
</gene>
<evidence type="ECO:0000256" key="1">
    <source>
        <dbReference type="SAM" id="Phobius"/>
    </source>
</evidence>
<feature type="transmembrane region" description="Helical" evidence="1">
    <location>
        <begin position="69"/>
        <end position="90"/>
    </location>
</feature>
<dbReference type="AlphaFoldDB" id="A0AA41S7Z2"/>
<evidence type="ECO:0000313" key="2">
    <source>
        <dbReference type="EMBL" id="MCL7031214.1"/>
    </source>
</evidence>
<name>A0AA41S7Z2_PAPNU</name>
<comment type="caution">
    <text evidence="2">The sequence shown here is derived from an EMBL/GenBank/DDBJ whole genome shotgun (WGS) entry which is preliminary data.</text>
</comment>
<dbReference type="Proteomes" id="UP001177140">
    <property type="component" value="Unassembled WGS sequence"/>
</dbReference>